<keyword evidence="8" id="KW-0325">Glycoprotein</keyword>
<evidence type="ECO:0000313" key="11">
    <source>
        <dbReference type="EMBL" id="RWS28926.1"/>
    </source>
</evidence>
<keyword evidence="4" id="KW-0964">Secreted</keyword>
<dbReference type="GO" id="GO:0060070">
    <property type="term" value="P:canonical Wnt signaling pathway"/>
    <property type="evidence" value="ECO:0007669"/>
    <property type="project" value="TreeGrafter"/>
</dbReference>
<dbReference type="EMBL" id="NCKV01001148">
    <property type="protein sequence ID" value="RWS28926.1"/>
    <property type="molecule type" value="Genomic_DNA"/>
</dbReference>
<comment type="caution">
    <text evidence="11">The sequence shown here is derived from an EMBL/GenBank/DDBJ whole genome shotgun (WGS) entry which is preliminary data.</text>
</comment>
<dbReference type="Gene3D" id="3.30.2460.20">
    <property type="match status" value="1"/>
</dbReference>
<keyword evidence="3 10" id="KW-0217">Developmental protein</keyword>
<comment type="subcellular location">
    <subcellularLocation>
        <location evidence="1 10">Secreted</location>
        <location evidence="1 10">Extracellular space</location>
        <location evidence="1 10">Extracellular matrix</location>
    </subcellularLocation>
</comment>
<organism evidence="11 12">
    <name type="scientific">Leptotrombidium deliense</name>
    <dbReference type="NCBI Taxonomy" id="299467"/>
    <lineage>
        <taxon>Eukaryota</taxon>
        <taxon>Metazoa</taxon>
        <taxon>Ecdysozoa</taxon>
        <taxon>Arthropoda</taxon>
        <taxon>Chelicerata</taxon>
        <taxon>Arachnida</taxon>
        <taxon>Acari</taxon>
        <taxon>Acariformes</taxon>
        <taxon>Trombidiformes</taxon>
        <taxon>Prostigmata</taxon>
        <taxon>Anystina</taxon>
        <taxon>Parasitengona</taxon>
        <taxon>Trombiculoidea</taxon>
        <taxon>Trombiculidae</taxon>
        <taxon>Leptotrombidium</taxon>
    </lineage>
</organism>
<evidence type="ECO:0000256" key="7">
    <source>
        <dbReference type="ARBA" id="ARBA00023157"/>
    </source>
</evidence>
<dbReference type="GO" id="GO:0046330">
    <property type="term" value="P:positive regulation of JNK cascade"/>
    <property type="evidence" value="ECO:0007669"/>
    <property type="project" value="TreeGrafter"/>
</dbReference>
<accession>A0A443SN25</accession>
<evidence type="ECO:0000256" key="6">
    <source>
        <dbReference type="ARBA" id="ARBA00022687"/>
    </source>
</evidence>
<proteinExistence type="inferred from homology"/>
<dbReference type="OrthoDB" id="5945655at2759"/>
<keyword evidence="9" id="KW-0449">Lipoprotein</keyword>
<evidence type="ECO:0000256" key="10">
    <source>
        <dbReference type="RuleBase" id="RU003500"/>
    </source>
</evidence>
<keyword evidence="7" id="KW-1015">Disulfide bond</keyword>
<dbReference type="InterPro" id="IPR043158">
    <property type="entry name" value="Wnt_C"/>
</dbReference>
<evidence type="ECO:0000256" key="5">
    <source>
        <dbReference type="ARBA" id="ARBA00022530"/>
    </source>
</evidence>
<keyword evidence="5" id="KW-0272">Extracellular matrix</keyword>
<comment type="similarity">
    <text evidence="2 10">Belongs to the Wnt family.</text>
</comment>
<keyword evidence="12" id="KW-1185">Reference proteome</keyword>
<gene>
    <name evidence="11" type="ORF">B4U80_07342</name>
</gene>
<dbReference type="GO" id="GO:0007517">
    <property type="term" value="P:muscle organ development"/>
    <property type="evidence" value="ECO:0007669"/>
    <property type="project" value="UniProtKB-ARBA"/>
</dbReference>
<keyword evidence="6 10" id="KW-0879">Wnt signaling pathway</keyword>
<dbReference type="AlphaFoldDB" id="A0A443SN25"/>
<dbReference type="GO" id="GO:0005615">
    <property type="term" value="C:extracellular space"/>
    <property type="evidence" value="ECO:0007669"/>
    <property type="project" value="TreeGrafter"/>
</dbReference>
<dbReference type="SMART" id="SM00097">
    <property type="entry name" value="WNT1"/>
    <property type="match status" value="1"/>
</dbReference>
<dbReference type="Proteomes" id="UP000288716">
    <property type="component" value="Unassembled WGS sequence"/>
</dbReference>
<dbReference type="STRING" id="299467.A0A443SN25"/>
<evidence type="ECO:0000256" key="4">
    <source>
        <dbReference type="ARBA" id="ARBA00022525"/>
    </source>
</evidence>
<dbReference type="GO" id="GO:0045165">
    <property type="term" value="P:cell fate commitment"/>
    <property type="evidence" value="ECO:0007669"/>
    <property type="project" value="TreeGrafter"/>
</dbReference>
<reference evidence="11 12" key="1">
    <citation type="journal article" date="2018" name="Gigascience">
        <title>Genomes of trombidid mites reveal novel predicted allergens and laterally-transferred genes associated with secondary metabolism.</title>
        <authorList>
            <person name="Dong X."/>
            <person name="Chaisiri K."/>
            <person name="Xia D."/>
            <person name="Armstrong S.D."/>
            <person name="Fang Y."/>
            <person name="Donnelly M.J."/>
            <person name="Kadowaki T."/>
            <person name="McGarry J.W."/>
            <person name="Darby A.C."/>
            <person name="Makepeace B.L."/>
        </authorList>
    </citation>
    <scope>NUCLEOTIDE SEQUENCE [LARGE SCALE GENOMIC DNA]</scope>
    <source>
        <strain evidence="11">UoL-UT</strain>
    </source>
</reference>
<dbReference type="PRINTS" id="PR01349">
    <property type="entry name" value="WNTPROTEIN"/>
</dbReference>
<dbReference type="GO" id="GO:0005125">
    <property type="term" value="F:cytokine activity"/>
    <property type="evidence" value="ECO:0007669"/>
    <property type="project" value="TreeGrafter"/>
</dbReference>
<evidence type="ECO:0000256" key="8">
    <source>
        <dbReference type="ARBA" id="ARBA00023180"/>
    </source>
</evidence>
<dbReference type="GO" id="GO:0000902">
    <property type="term" value="P:cell morphogenesis"/>
    <property type="evidence" value="ECO:0007669"/>
    <property type="project" value="UniProtKB-ARBA"/>
</dbReference>
<sequence>MIRNLQAVKNSLETTCKCHGVSGSCTTKTCWKSLPHFNQLGDYLMKRYLNAKKVTLFDRIEKQRKSDEFQSQNKPRDLIYIENSPNYCEANYALGSYGTVSRACNRSSIGSDSCDLMCCGRGYNTHHYTRTWQCHCKFMWCCHVSCKICNEKVEAYTCK</sequence>
<dbReference type="GO" id="GO:0030182">
    <property type="term" value="P:neuron differentiation"/>
    <property type="evidence" value="ECO:0007669"/>
    <property type="project" value="TreeGrafter"/>
</dbReference>
<evidence type="ECO:0000256" key="9">
    <source>
        <dbReference type="ARBA" id="ARBA00023288"/>
    </source>
</evidence>
<dbReference type="FunFam" id="3.30.2460.20:FF:000001">
    <property type="entry name" value="Wnt homolog"/>
    <property type="match status" value="1"/>
</dbReference>
<comment type="function">
    <text evidence="10">Ligand for members of the frizzled family of seven transmembrane receptors.</text>
</comment>
<dbReference type="Pfam" id="PF00110">
    <property type="entry name" value="wnt"/>
    <property type="match status" value="1"/>
</dbReference>
<name>A0A443SN25_9ACAR</name>
<dbReference type="InterPro" id="IPR018161">
    <property type="entry name" value="Wnt_CS"/>
</dbReference>
<dbReference type="PANTHER" id="PTHR12027:SF112">
    <property type="entry name" value="PROTEIN WNT-2"/>
    <property type="match status" value="1"/>
</dbReference>
<evidence type="ECO:0000256" key="2">
    <source>
        <dbReference type="ARBA" id="ARBA00005683"/>
    </source>
</evidence>
<protein>
    <recommendedName>
        <fullName evidence="10">Protein Wnt</fullName>
    </recommendedName>
</protein>
<dbReference type="GO" id="GO:0005109">
    <property type="term" value="F:frizzled binding"/>
    <property type="evidence" value="ECO:0007669"/>
    <property type="project" value="TreeGrafter"/>
</dbReference>
<dbReference type="PROSITE" id="PS00246">
    <property type="entry name" value="WNT1"/>
    <property type="match status" value="1"/>
</dbReference>
<dbReference type="PANTHER" id="PTHR12027">
    <property type="entry name" value="WNT RELATED"/>
    <property type="match status" value="1"/>
</dbReference>
<evidence type="ECO:0000256" key="1">
    <source>
        <dbReference type="ARBA" id="ARBA00004498"/>
    </source>
</evidence>
<evidence type="ECO:0000313" key="12">
    <source>
        <dbReference type="Proteomes" id="UP000288716"/>
    </source>
</evidence>
<evidence type="ECO:0000256" key="3">
    <source>
        <dbReference type="ARBA" id="ARBA00022473"/>
    </source>
</evidence>
<dbReference type="VEuPathDB" id="VectorBase:LDEU003114"/>
<dbReference type="InterPro" id="IPR005817">
    <property type="entry name" value="Wnt"/>
</dbReference>